<evidence type="ECO:0000313" key="2">
    <source>
        <dbReference type="Proteomes" id="UP000614601"/>
    </source>
</evidence>
<gene>
    <name evidence="1" type="ORF">BOKJ2_LOCUS10619</name>
</gene>
<proteinExistence type="predicted"/>
<dbReference type="InterPro" id="IPR015943">
    <property type="entry name" value="WD40/YVTN_repeat-like_dom_sf"/>
</dbReference>
<evidence type="ECO:0000313" key="1">
    <source>
        <dbReference type="EMBL" id="CAD5223849.1"/>
    </source>
</evidence>
<dbReference type="Proteomes" id="UP000614601">
    <property type="component" value="Unassembled WGS sequence"/>
</dbReference>
<keyword evidence="2" id="KW-1185">Reference proteome</keyword>
<organism evidence="1 2">
    <name type="scientific">Bursaphelenchus okinawaensis</name>
    <dbReference type="NCBI Taxonomy" id="465554"/>
    <lineage>
        <taxon>Eukaryota</taxon>
        <taxon>Metazoa</taxon>
        <taxon>Ecdysozoa</taxon>
        <taxon>Nematoda</taxon>
        <taxon>Chromadorea</taxon>
        <taxon>Rhabditida</taxon>
        <taxon>Tylenchina</taxon>
        <taxon>Tylenchomorpha</taxon>
        <taxon>Aphelenchoidea</taxon>
        <taxon>Aphelenchoididae</taxon>
        <taxon>Bursaphelenchus</taxon>
    </lineage>
</organism>
<reference evidence="1" key="1">
    <citation type="submission" date="2020-09" db="EMBL/GenBank/DDBJ databases">
        <authorList>
            <person name="Kikuchi T."/>
        </authorList>
    </citation>
    <scope>NUCLEOTIDE SEQUENCE</scope>
    <source>
        <strain evidence="1">SH1</strain>
    </source>
</reference>
<protein>
    <submittedName>
        <fullName evidence="1">Uncharacterized protein</fullName>
    </submittedName>
</protein>
<dbReference type="Proteomes" id="UP000783686">
    <property type="component" value="Unassembled WGS sequence"/>
</dbReference>
<dbReference type="EMBL" id="CAJFCW020000005">
    <property type="protein sequence ID" value="CAG9118975.1"/>
    <property type="molecule type" value="Genomic_DNA"/>
</dbReference>
<name>A0A811L886_9BILA</name>
<dbReference type="EMBL" id="CAJFDH010000005">
    <property type="protein sequence ID" value="CAD5223849.1"/>
    <property type="molecule type" value="Genomic_DNA"/>
</dbReference>
<sequence length="606" mass="69184">MAISVLKQNFLTPQGYEMFMFYYMGAYIDFITKQIAMRTRMRRRMCNTAVWRIMFIGPRSRRTFKNLSRPFLMSDVDHSIIGQFARLMVRGSTWTAKRLFKASMINSLTVQNFFGCQTTLSPDVFKLCCEKGTLPVLFTVLFDNRKLCINDILRIDAVSTSVTLIRRIPPYTETFDYIKFYQETLELNFCTPNLRYILMFMKKVDQVYPNLKNLTLVWTLTHFVEPAAIRDNKVDQLIRDVQSGITVDFLFALRMALLMPSSRQVHKRFIIIVDPKAHELNIDASQVFTGVLSCQVQGHPTEDTVVATSGESQIVVSRFDGAENGHNSVGTTIRNDLFDQIGAFTFGPGGNGLYCLSSSCLYSLDTERLQGVSAQIFDVPPTEVLPFGTGESPFSLIVADEDGEVHLLDTRQSPAENVHTLETQSEKNEIKGMTIKDHTLYTITENGVIGAYDLKKRAFSRKLEFDDKFFTSIIMDEDLVLVTTDKNDFQWVDMKEGYVKYNMKRTQFLVEKLQILNDELLLAKPFIGQDLVVIDRESRRVKNLVSDRRDIHDVSITRPGGNLFYALENGIHVDLSMISSSDFVQAIDDKKNQPDNKVDPDFFDGL</sequence>
<dbReference type="InterPro" id="IPR036322">
    <property type="entry name" value="WD40_repeat_dom_sf"/>
</dbReference>
<accession>A0A811L886</accession>
<dbReference type="AlphaFoldDB" id="A0A811L886"/>
<dbReference type="Gene3D" id="2.130.10.10">
    <property type="entry name" value="YVTN repeat-like/Quinoprotein amine dehydrogenase"/>
    <property type="match status" value="1"/>
</dbReference>
<comment type="caution">
    <text evidence="1">The sequence shown here is derived from an EMBL/GenBank/DDBJ whole genome shotgun (WGS) entry which is preliminary data.</text>
</comment>
<dbReference type="SUPFAM" id="SSF50978">
    <property type="entry name" value="WD40 repeat-like"/>
    <property type="match status" value="1"/>
</dbReference>
<dbReference type="OrthoDB" id="5858981at2759"/>